<protein>
    <submittedName>
        <fullName evidence="2">WGS project CAEQ00000000 data, annotated contig 1100</fullName>
    </submittedName>
</protein>
<keyword evidence="1" id="KW-1133">Transmembrane helix</keyword>
<organism evidence="2 3">
    <name type="scientific">Trypanosoma congolense (strain IL3000)</name>
    <dbReference type="NCBI Taxonomy" id="1068625"/>
    <lineage>
        <taxon>Eukaryota</taxon>
        <taxon>Discoba</taxon>
        <taxon>Euglenozoa</taxon>
        <taxon>Kinetoplastea</taxon>
        <taxon>Metakinetoplastina</taxon>
        <taxon>Trypanosomatida</taxon>
        <taxon>Trypanosomatidae</taxon>
        <taxon>Trypanosoma</taxon>
        <taxon>Nannomonas</taxon>
    </lineage>
</organism>
<accession>F9W3S7</accession>
<evidence type="ECO:0000256" key="1">
    <source>
        <dbReference type="SAM" id="Phobius"/>
    </source>
</evidence>
<dbReference type="VEuPathDB" id="TriTrypDB:TcIL3000_0_27440"/>
<sequence length="223" mass="24520">MRQLEDQQKTARIAAKEALEKLYDSEKSGGVNWTKGCEAHPSKVIATGTALQAALVTWRAQTNAEGTPHENCPVHANWEKSVEKAADHMTLLGEDLKAVERVRDHSLASPAMVLAIRRGVENGTDLETIEIAIRQAIQPGAVVELEAPGKKGFKRKIGQITEGPQVISQAKPFKAFIDFYFPFTKGFRALDWCPSPISVAIAVVVVVIVLCVIYSYRRLGRQT</sequence>
<dbReference type="AlphaFoldDB" id="F9W3S7"/>
<name>F9W3S7_TRYCI</name>
<reference evidence="2" key="1">
    <citation type="journal article" date="2012" name="Proc. Natl. Acad. Sci. U.S.A.">
        <title>Antigenic diversity is generated by distinct evolutionary mechanisms in African trypanosome species.</title>
        <authorList>
            <person name="Jackson A.P."/>
            <person name="Berry A."/>
            <person name="Aslett M."/>
            <person name="Allison H.C."/>
            <person name="Burton P."/>
            <person name="Vavrova-Anderson J."/>
            <person name="Brown R."/>
            <person name="Browne H."/>
            <person name="Corton N."/>
            <person name="Hauser H."/>
            <person name="Gamble J."/>
            <person name="Gilderthorp R."/>
            <person name="Marcello L."/>
            <person name="McQuillan J."/>
            <person name="Otto T.D."/>
            <person name="Quail M.A."/>
            <person name="Sanders M.J."/>
            <person name="van Tonder A."/>
            <person name="Ginger M.L."/>
            <person name="Field M.C."/>
            <person name="Barry J.D."/>
            <person name="Hertz-Fowler C."/>
            <person name="Berriman M."/>
        </authorList>
    </citation>
    <scope>NUCLEOTIDE SEQUENCE [LARGE SCALE GENOMIC DNA]</scope>
    <source>
        <strain evidence="2">IL3000</strain>
    </source>
</reference>
<evidence type="ECO:0000313" key="3">
    <source>
        <dbReference type="Proteomes" id="UP000000702"/>
    </source>
</evidence>
<dbReference type="EMBL" id="CAEQ01000463">
    <property type="protein sequence ID" value="CCD11800.1"/>
    <property type="molecule type" value="Genomic_DNA"/>
</dbReference>
<proteinExistence type="predicted"/>
<feature type="transmembrane region" description="Helical" evidence="1">
    <location>
        <begin position="197"/>
        <end position="216"/>
    </location>
</feature>
<keyword evidence="3" id="KW-1185">Reference proteome</keyword>
<keyword evidence="1" id="KW-0472">Membrane</keyword>
<gene>
    <name evidence="2" type="ORF">TCIL3000_0_27440</name>
</gene>
<keyword evidence="1" id="KW-0812">Transmembrane</keyword>
<comment type="caution">
    <text evidence="2">The sequence shown here is derived from an EMBL/GenBank/DDBJ whole genome shotgun (WGS) entry which is preliminary data.</text>
</comment>
<dbReference type="Proteomes" id="UP000000702">
    <property type="component" value="Unassembled WGS sequence"/>
</dbReference>
<evidence type="ECO:0000313" key="2">
    <source>
        <dbReference type="EMBL" id="CCD11800.1"/>
    </source>
</evidence>